<accession>A0A2N8ZBG3</accession>
<proteinExistence type="predicted"/>
<dbReference type="Proteomes" id="UP000235828">
    <property type="component" value="Chromosome A"/>
</dbReference>
<gene>
    <name evidence="1" type="ORF">VTAP4600_A1258</name>
</gene>
<dbReference type="EMBL" id="LT960611">
    <property type="protein sequence ID" value="SON49237.1"/>
    <property type="molecule type" value="Genomic_DNA"/>
</dbReference>
<keyword evidence="2" id="KW-1185">Reference proteome</keyword>
<dbReference type="KEGG" id="vta:A1258"/>
<evidence type="ECO:0000313" key="2">
    <source>
        <dbReference type="Proteomes" id="UP000235828"/>
    </source>
</evidence>
<organism evidence="1 2">
    <name type="scientific">Vibrio tapetis subsp. tapetis</name>
    <dbReference type="NCBI Taxonomy" id="1671868"/>
    <lineage>
        <taxon>Bacteria</taxon>
        <taxon>Pseudomonadati</taxon>
        <taxon>Pseudomonadota</taxon>
        <taxon>Gammaproteobacteria</taxon>
        <taxon>Vibrionales</taxon>
        <taxon>Vibrionaceae</taxon>
        <taxon>Vibrio</taxon>
    </lineage>
</organism>
<sequence>MITKTPSNIKTDNLPACTRASDTVKMTSEALGFVMRYDVVNKTAESSKRE</sequence>
<reference evidence="1 2" key="1">
    <citation type="submission" date="2017-10" db="EMBL/GenBank/DDBJ databases">
        <authorList>
            <person name="Banno H."/>
            <person name="Chua N.-H."/>
        </authorList>
    </citation>
    <scope>NUCLEOTIDE SEQUENCE [LARGE SCALE GENOMIC DNA]</scope>
    <source>
        <strain evidence="1">Vibrio tapetis CECT4600</strain>
    </source>
</reference>
<name>A0A2N8ZBG3_9VIBR</name>
<dbReference type="AlphaFoldDB" id="A0A2N8ZBG3"/>
<evidence type="ECO:0000313" key="1">
    <source>
        <dbReference type="EMBL" id="SON49237.1"/>
    </source>
</evidence>
<protein>
    <submittedName>
        <fullName evidence="1">Uncharacterized protein</fullName>
    </submittedName>
</protein>